<reference evidence="1" key="1">
    <citation type="submission" date="2018-06" db="EMBL/GenBank/DDBJ databases">
        <authorList>
            <person name="Zhirakovskaya E."/>
        </authorList>
    </citation>
    <scope>NUCLEOTIDE SEQUENCE</scope>
</reference>
<name>A0A3B0YQ89_9ZZZZ</name>
<gene>
    <name evidence="1" type="ORF">MNBD_GAMMA13-1780</name>
</gene>
<organism evidence="1">
    <name type="scientific">hydrothermal vent metagenome</name>
    <dbReference type="NCBI Taxonomy" id="652676"/>
    <lineage>
        <taxon>unclassified sequences</taxon>
        <taxon>metagenomes</taxon>
        <taxon>ecological metagenomes</taxon>
    </lineage>
</organism>
<evidence type="ECO:0000313" key="1">
    <source>
        <dbReference type="EMBL" id="VAW76489.1"/>
    </source>
</evidence>
<dbReference type="AlphaFoldDB" id="A0A3B0YQ89"/>
<accession>A0A3B0YQ89</accession>
<proteinExistence type="predicted"/>
<dbReference type="EMBL" id="UOFK01000098">
    <property type="protein sequence ID" value="VAW76489.1"/>
    <property type="molecule type" value="Genomic_DNA"/>
</dbReference>
<sequence length="79" mass="9446">MPYYIYKITPGPTDLTRSLENLEYHDTFKAAKNKARQLRTEMDSDDNRSIKVIFANSELHADEMLMLKREQPILREWEK</sequence>
<protein>
    <submittedName>
        <fullName evidence="1">Uncharacterized protein</fullName>
    </submittedName>
</protein>